<feature type="transmembrane region" description="Helical" evidence="1">
    <location>
        <begin position="43"/>
        <end position="60"/>
    </location>
</feature>
<accession>A0A7X4KC44</accession>
<protein>
    <recommendedName>
        <fullName evidence="2">LiaF transmembrane domain-containing protein</fullName>
    </recommendedName>
</protein>
<keyword evidence="4" id="KW-1185">Reference proteome</keyword>
<keyword evidence="1" id="KW-0472">Membrane</keyword>
<dbReference type="Pfam" id="PF22570">
    <property type="entry name" value="LiaF-TM"/>
    <property type="match status" value="1"/>
</dbReference>
<reference evidence="3 4" key="1">
    <citation type="submission" date="2019-12" db="EMBL/GenBank/DDBJ databases">
        <title>Novel species isolated from a subtropical stream in China.</title>
        <authorList>
            <person name="Lu H."/>
        </authorList>
    </citation>
    <scope>NUCLEOTIDE SEQUENCE [LARGE SCALE GENOMIC DNA]</scope>
    <source>
        <strain evidence="3 4">FT55W</strain>
    </source>
</reference>
<proteinExistence type="predicted"/>
<evidence type="ECO:0000259" key="2">
    <source>
        <dbReference type="Pfam" id="PF22570"/>
    </source>
</evidence>
<evidence type="ECO:0000313" key="4">
    <source>
        <dbReference type="Proteomes" id="UP000450012"/>
    </source>
</evidence>
<evidence type="ECO:0000313" key="3">
    <source>
        <dbReference type="EMBL" id="MYM67959.1"/>
    </source>
</evidence>
<evidence type="ECO:0000256" key="1">
    <source>
        <dbReference type="SAM" id="Phobius"/>
    </source>
</evidence>
<sequence length="125" mass="14556">MNVETAYRWRTQLVWGLALIAVGTAVLLERADLLELDINWAQAWRYWPWLLVISGVTKIIPPTTPRYFLNGCWEIFFAGWWYVSFNRIWGWGFGETWPALLVAWGVGLLLRPLLDNIFASIKEQA</sequence>
<comment type="caution">
    <text evidence="3">The sequence shown here is derived from an EMBL/GenBank/DDBJ whole genome shotgun (WGS) entry which is preliminary data.</text>
</comment>
<dbReference type="EMBL" id="WWCK01000004">
    <property type="protein sequence ID" value="MYM67959.1"/>
    <property type="molecule type" value="Genomic_DNA"/>
</dbReference>
<dbReference type="RefSeq" id="WP_161014515.1">
    <property type="nucleotide sequence ID" value="NZ_WWCK01000004.1"/>
</dbReference>
<feature type="transmembrane region" description="Helical" evidence="1">
    <location>
        <begin position="67"/>
        <end position="85"/>
    </location>
</feature>
<keyword evidence="1" id="KW-0812">Transmembrane</keyword>
<dbReference type="Proteomes" id="UP000450012">
    <property type="component" value="Unassembled WGS sequence"/>
</dbReference>
<feature type="transmembrane region" description="Helical" evidence="1">
    <location>
        <begin position="12"/>
        <end position="31"/>
    </location>
</feature>
<gene>
    <name evidence="3" type="ORF">GTP45_14125</name>
</gene>
<dbReference type="AlphaFoldDB" id="A0A7X4KC44"/>
<feature type="domain" description="LiaF transmembrane" evidence="2">
    <location>
        <begin position="14"/>
        <end position="112"/>
    </location>
</feature>
<name>A0A7X4KC44_9BURK</name>
<keyword evidence="1" id="KW-1133">Transmembrane helix</keyword>
<dbReference type="InterPro" id="IPR054331">
    <property type="entry name" value="LiaF_TM"/>
</dbReference>
<feature type="transmembrane region" description="Helical" evidence="1">
    <location>
        <begin position="97"/>
        <end position="114"/>
    </location>
</feature>
<organism evidence="3 4">
    <name type="scientific">Duganella rivi</name>
    <dbReference type="NCBI Taxonomy" id="2666083"/>
    <lineage>
        <taxon>Bacteria</taxon>
        <taxon>Pseudomonadati</taxon>
        <taxon>Pseudomonadota</taxon>
        <taxon>Betaproteobacteria</taxon>
        <taxon>Burkholderiales</taxon>
        <taxon>Oxalobacteraceae</taxon>
        <taxon>Telluria group</taxon>
        <taxon>Duganella</taxon>
    </lineage>
</organism>